<evidence type="ECO:0000256" key="8">
    <source>
        <dbReference type="ARBA" id="ARBA00049047"/>
    </source>
</evidence>
<keyword evidence="6 9" id="KW-0057">Aromatic amino acid biosynthesis</keyword>
<protein>
    <recommendedName>
        <fullName evidence="9">Tryptophan synthase alpha chain</fullName>
        <ecNumber evidence="9">4.2.1.20</ecNumber>
    </recommendedName>
</protein>
<evidence type="ECO:0000256" key="4">
    <source>
        <dbReference type="ARBA" id="ARBA00022605"/>
    </source>
</evidence>
<evidence type="ECO:0000256" key="10">
    <source>
        <dbReference type="RuleBase" id="RU003662"/>
    </source>
</evidence>
<dbReference type="CDD" id="cd04724">
    <property type="entry name" value="Tryptophan_synthase_alpha"/>
    <property type="match status" value="1"/>
</dbReference>
<sequence>MSRIAETFARLRSEGRIALMPYLTVGFPERESTLELVPALEAAGASLFELGVPFSDPLADGTTIQRATQRALEHGVTMADCLATVAELRARKVAAPLLLMGYYNPLLRYGLERACADLAAAGGDGWIIPDLPLEEAADLRQIAAAHQLDLIMFIAPTTPPARIAQIVTHASGFIYIVSLTGVTGARQALAGNLADLIATVRQQTDLPLVVGFGISQPAHVADVARIADGAIVGSALIDRLERLPPAERVTGAAAYVRELLSAVE</sequence>
<dbReference type="UniPathway" id="UPA00035">
    <property type="reaction ID" value="UER00044"/>
</dbReference>
<comment type="catalytic activity">
    <reaction evidence="8 9">
        <text>(1S,2R)-1-C-(indol-3-yl)glycerol 3-phosphate + L-serine = D-glyceraldehyde 3-phosphate + L-tryptophan + H2O</text>
        <dbReference type="Rhea" id="RHEA:10532"/>
        <dbReference type="ChEBI" id="CHEBI:15377"/>
        <dbReference type="ChEBI" id="CHEBI:33384"/>
        <dbReference type="ChEBI" id="CHEBI:57912"/>
        <dbReference type="ChEBI" id="CHEBI:58866"/>
        <dbReference type="ChEBI" id="CHEBI:59776"/>
        <dbReference type="EC" id="4.2.1.20"/>
    </reaction>
</comment>
<dbReference type="InterPro" id="IPR013785">
    <property type="entry name" value="Aldolase_TIM"/>
</dbReference>
<evidence type="ECO:0000256" key="3">
    <source>
        <dbReference type="ARBA" id="ARBA00011270"/>
    </source>
</evidence>
<comment type="function">
    <text evidence="1 9">The alpha subunit is responsible for the aldol cleavage of indoleglycerol phosphate to indole and glyceraldehyde 3-phosphate.</text>
</comment>
<comment type="subunit">
    <text evidence="3 9">Tetramer of two alpha and two beta chains.</text>
</comment>
<dbReference type="Proteomes" id="UP000078287">
    <property type="component" value="Unassembled WGS sequence"/>
</dbReference>
<evidence type="ECO:0000256" key="7">
    <source>
        <dbReference type="ARBA" id="ARBA00023239"/>
    </source>
</evidence>
<dbReference type="EC" id="4.2.1.20" evidence="9"/>
<dbReference type="HAMAP" id="MF_00131">
    <property type="entry name" value="Trp_synth_alpha"/>
    <property type="match status" value="1"/>
</dbReference>
<dbReference type="InterPro" id="IPR011060">
    <property type="entry name" value="RibuloseP-bd_barrel"/>
</dbReference>
<reference evidence="11 12" key="1">
    <citation type="submission" date="2016-04" db="EMBL/GenBank/DDBJ databases">
        <title>Chloroflexus islandicus sp. nov., a thermophilic filamentous anoxygenic phototrophic bacterium from geyser Strokkur (Iceland).</title>
        <authorList>
            <person name="Gaisin V.A."/>
            <person name="Kalashnikov A.M."/>
            <person name="Sukhacheva M.V."/>
            <person name="Grouzdev D.S."/>
            <person name="Ivanov T.M."/>
            <person name="Kuznetsov B."/>
            <person name="Gorlenko V.M."/>
        </authorList>
    </citation>
    <scope>NUCLEOTIDE SEQUENCE [LARGE SCALE GENOMIC DNA]</scope>
    <source>
        <strain evidence="12">isl-2</strain>
    </source>
</reference>
<dbReference type="Pfam" id="PF00290">
    <property type="entry name" value="Trp_syntA"/>
    <property type="match status" value="1"/>
</dbReference>
<dbReference type="AlphaFoldDB" id="A0A178MLR4"/>
<gene>
    <name evidence="9" type="primary">trpA</name>
    <name evidence="11" type="ORF">A6A03_06825</name>
</gene>
<dbReference type="NCBIfam" id="TIGR00262">
    <property type="entry name" value="trpA"/>
    <property type="match status" value="1"/>
</dbReference>
<comment type="pathway">
    <text evidence="2 9">Amino-acid biosynthesis; L-tryptophan biosynthesis; L-tryptophan from chorismate: step 5/5.</text>
</comment>
<dbReference type="RefSeq" id="WP_066782558.1">
    <property type="nucleotide sequence ID" value="NZ_LWQS01000021.1"/>
</dbReference>
<dbReference type="EMBL" id="LWQS01000021">
    <property type="protein sequence ID" value="OAN49015.1"/>
    <property type="molecule type" value="Genomic_DNA"/>
</dbReference>
<dbReference type="PANTHER" id="PTHR43406:SF1">
    <property type="entry name" value="TRYPTOPHAN SYNTHASE ALPHA CHAIN, CHLOROPLASTIC"/>
    <property type="match status" value="1"/>
</dbReference>
<keyword evidence="5 9" id="KW-0822">Tryptophan biosynthesis</keyword>
<dbReference type="PANTHER" id="PTHR43406">
    <property type="entry name" value="TRYPTOPHAN SYNTHASE, ALPHA CHAIN"/>
    <property type="match status" value="1"/>
</dbReference>
<comment type="caution">
    <text evidence="11">The sequence shown here is derived from an EMBL/GenBank/DDBJ whole genome shotgun (WGS) entry which is preliminary data.</text>
</comment>
<evidence type="ECO:0000313" key="12">
    <source>
        <dbReference type="Proteomes" id="UP000078287"/>
    </source>
</evidence>
<dbReference type="Gene3D" id="3.20.20.70">
    <property type="entry name" value="Aldolase class I"/>
    <property type="match status" value="1"/>
</dbReference>
<evidence type="ECO:0000313" key="11">
    <source>
        <dbReference type="EMBL" id="OAN49015.1"/>
    </source>
</evidence>
<dbReference type="FunFam" id="3.20.20.70:FF:000037">
    <property type="entry name" value="Tryptophan synthase alpha chain"/>
    <property type="match status" value="1"/>
</dbReference>
<organism evidence="11 12">
    <name type="scientific">Chloroflexus islandicus</name>
    <dbReference type="NCBI Taxonomy" id="1707952"/>
    <lineage>
        <taxon>Bacteria</taxon>
        <taxon>Bacillati</taxon>
        <taxon>Chloroflexota</taxon>
        <taxon>Chloroflexia</taxon>
        <taxon>Chloroflexales</taxon>
        <taxon>Chloroflexineae</taxon>
        <taxon>Chloroflexaceae</taxon>
        <taxon>Chloroflexus</taxon>
    </lineage>
</organism>
<dbReference type="GO" id="GO:0004834">
    <property type="term" value="F:tryptophan synthase activity"/>
    <property type="evidence" value="ECO:0007669"/>
    <property type="project" value="UniProtKB-UniRule"/>
</dbReference>
<evidence type="ECO:0000256" key="6">
    <source>
        <dbReference type="ARBA" id="ARBA00023141"/>
    </source>
</evidence>
<evidence type="ECO:0000256" key="1">
    <source>
        <dbReference type="ARBA" id="ARBA00003365"/>
    </source>
</evidence>
<dbReference type="GO" id="GO:0005829">
    <property type="term" value="C:cytosol"/>
    <property type="evidence" value="ECO:0007669"/>
    <property type="project" value="TreeGrafter"/>
</dbReference>
<keyword evidence="4 9" id="KW-0028">Amino-acid biosynthesis</keyword>
<dbReference type="OrthoDB" id="9804578at2"/>
<evidence type="ECO:0000256" key="2">
    <source>
        <dbReference type="ARBA" id="ARBA00004733"/>
    </source>
</evidence>
<feature type="active site" description="Proton acceptor" evidence="9">
    <location>
        <position position="60"/>
    </location>
</feature>
<feature type="active site" description="Proton acceptor" evidence="9">
    <location>
        <position position="49"/>
    </location>
</feature>
<evidence type="ECO:0000256" key="5">
    <source>
        <dbReference type="ARBA" id="ARBA00022822"/>
    </source>
</evidence>
<accession>A0A178MLR4</accession>
<comment type="similarity">
    <text evidence="9 10">Belongs to the TrpA family.</text>
</comment>
<evidence type="ECO:0000256" key="9">
    <source>
        <dbReference type="HAMAP-Rule" id="MF_00131"/>
    </source>
</evidence>
<name>A0A178MLR4_9CHLR</name>
<keyword evidence="12" id="KW-1185">Reference proteome</keyword>
<dbReference type="SUPFAM" id="SSF51366">
    <property type="entry name" value="Ribulose-phoshate binding barrel"/>
    <property type="match status" value="1"/>
</dbReference>
<dbReference type="InterPro" id="IPR002028">
    <property type="entry name" value="Trp_synthase_suA"/>
</dbReference>
<proteinExistence type="inferred from homology"/>
<dbReference type="STRING" id="1707952.A6A03_06825"/>
<keyword evidence="7 9" id="KW-0456">Lyase</keyword>